<protein>
    <submittedName>
        <fullName evidence="1">Uncharacterized protein</fullName>
    </submittedName>
</protein>
<dbReference type="Proteomes" id="UP000631791">
    <property type="component" value="Unassembled WGS sequence"/>
</dbReference>
<organism evidence="1 2">
    <name type="scientific">Micromonospora vinacea</name>
    <dbReference type="NCBI Taxonomy" id="709878"/>
    <lineage>
        <taxon>Bacteria</taxon>
        <taxon>Bacillati</taxon>
        <taxon>Actinomycetota</taxon>
        <taxon>Actinomycetes</taxon>
        <taxon>Micromonosporales</taxon>
        <taxon>Micromonosporaceae</taxon>
        <taxon>Micromonospora</taxon>
    </lineage>
</organism>
<gene>
    <name evidence="1" type="ORF">IW249_004289</name>
</gene>
<keyword evidence="2" id="KW-1185">Reference proteome</keyword>
<dbReference type="EMBL" id="JADOTY010000001">
    <property type="protein sequence ID" value="MBG6103875.1"/>
    <property type="molecule type" value="Genomic_DNA"/>
</dbReference>
<proteinExistence type="predicted"/>
<sequence>MLIEKARKLLFAGFRPQQIRAYVDGHLVAEHAA</sequence>
<evidence type="ECO:0000313" key="1">
    <source>
        <dbReference type="EMBL" id="MBG6103875.1"/>
    </source>
</evidence>
<comment type="caution">
    <text evidence="1">The sequence shown here is derived from an EMBL/GenBank/DDBJ whole genome shotgun (WGS) entry which is preliminary data.</text>
</comment>
<name>A0ABS0K5N6_9ACTN</name>
<reference evidence="1 2" key="1">
    <citation type="submission" date="2020-11" db="EMBL/GenBank/DDBJ databases">
        <title>Sequencing the genomes of 1000 actinobacteria strains.</title>
        <authorList>
            <person name="Klenk H.-P."/>
        </authorList>
    </citation>
    <scope>NUCLEOTIDE SEQUENCE [LARGE SCALE GENOMIC DNA]</scope>
    <source>
        <strain evidence="1 2">DSM 101695</strain>
    </source>
</reference>
<accession>A0ABS0K5N6</accession>
<evidence type="ECO:0000313" key="2">
    <source>
        <dbReference type="Proteomes" id="UP000631791"/>
    </source>
</evidence>